<dbReference type="InterPro" id="IPR039424">
    <property type="entry name" value="SBP_5"/>
</dbReference>
<protein>
    <submittedName>
        <fullName evidence="5">ABC transporter substrate-binding protein</fullName>
    </submittedName>
</protein>
<dbReference type="Gene3D" id="3.40.190.10">
    <property type="entry name" value="Periplasmic binding protein-like II"/>
    <property type="match status" value="1"/>
</dbReference>
<feature type="non-terminal residue" evidence="5">
    <location>
        <position position="153"/>
    </location>
</feature>
<comment type="caution">
    <text evidence="5">The sequence shown here is derived from an EMBL/GenBank/DDBJ whole genome shotgun (WGS) entry which is preliminary data.</text>
</comment>
<accession>A0A2T4JPA7</accession>
<comment type="similarity">
    <text evidence="2">Belongs to the bacterial solute-binding protein 5 family.</text>
</comment>
<evidence type="ECO:0000259" key="4">
    <source>
        <dbReference type="Pfam" id="PF00496"/>
    </source>
</evidence>
<evidence type="ECO:0000256" key="2">
    <source>
        <dbReference type="ARBA" id="ARBA00005695"/>
    </source>
</evidence>
<dbReference type="PANTHER" id="PTHR30290">
    <property type="entry name" value="PERIPLASMIC BINDING COMPONENT OF ABC TRANSPORTER"/>
    <property type="match status" value="1"/>
</dbReference>
<dbReference type="AlphaFoldDB" id="A0A2T4JPA7"/>
<organism evidence="5 6">
    <name type="scientific">Cereibacter changlensis JA139</name>
    <dbReference type="NCBI Taxonomy" id="1188249"/>
    <lineage>
        <taxon>Bacteria</taxon>
        <taxon>Pseudomonadati</taxon>
        <taxon>Pseudomonadota</taxon>
        <taxon>Alphaproteobacteria</taxon>
        <taxon>Rhodobacterales</taxon>
        <taxon>Paracoccaceae</taxon>
        <taxon>Cereibacter</taxon>
    </lineage>
</organism>
<evidence type="ECO:0000313" key="5">
    <source>
        <dbReference type="EMBL" id="PTE19742.1"/>
    </source>
</evidence>
<dbReference type="Proteomes" id="UP000241010">
    <property type="component" value="Unassembled WGS sequence"/>
</dbReference>
<proteinExistence type="inferred from homology"/>
<evidence type="ECO:0000256" key="3">
    <source>
        <dbReference type="SAM" id="SignalP"/>
    </source>
</evidence>
<keyword evidence="6" id="KW-1185">Reference proteome</keyword>
<dbReference type="GO" id="GO:0015833">
    <property type="term" value="P:peptide transport"/>
    <property type="evidence" value="ECO:0007669"/>
    <property type="project" value="TreeGrafter"/>
</dbReference>
<name>A0A2T4JPA7_9RHOB</name>
<feature type="signal peptide" evidence="3">
    <location>
        <begin position="1"/>
        <end position="26"/>
    </location>
</feature>
<dbReference type="RefSeq" id="WP_258186547.1">
    <property type="nucleotide sequence ID" value="NZ_PZKG01000187.1"/>
</dbReference>
<reference evidence="5 6" key="1">
    <citation type="submission" date="2018-03" db="EMBL/GenBank/DDBJ databases">
        <title>Cereibacter changlensis.</title>
        <authorList>
            <person name="Meyer T.E."/>
            <person name="Miller S."/>
            <person name="Lodha T."/>
            <person name="Gandham S."/>
            <person name="Chintalapati S."/>
            <person name="Chintalapati V.R."/>
        </authorList>
    </citation>
    <scope>NUCLEOTIDE SEQUENCE [LARGE SCALE GENOMIC DNA]</scope>
    <source>
        <strain evidence="5 6">JA139</strain>
    </source>
</reference>
<evidence type="ECO:0000313" key="6">
    <source>
        <dbReference type="Proteomes" id="UP000241010"/>
    </source>
</evidence>
<gene>
    <name evidence="5" type="ORF">C5F48_21225</name>
</gene>
<feature type="chain" id="PRO_5015538785" evidence="3">
    <location>
        <begin position="27"/>
        <end position="153"/>
    </location>
</feature>
<sequence length="153" mass="16595">MFIRARLMATAAIAALTLTATGPLLAATPDDTIIQAYTLDDIISLDPAEVFEFTASEIIGNSYEPLIGYELDDVSKIFGVVAESWELSEDGMTMSFKIREGKKFASGNDLTAEDVVFSLVRGVKLDKSPAFILGQFGLTAENVDEKIKQTGDY</sequence>
<dbReference type="Pfam" id="PF00496">
    <property type="entry name" value="SBP_bac_5"/>
    <property type="match status" value="1"/>
</dbReference>
<evidence type="ECO:0000256" key="1">
    <source>
        <dbReference type="ARBA" id="ARBA00004418"/>
    </source>
</evidence>
<dbReference type="InterPro" id="IPR000914">
    <property type="entry name" value="SBP_5_dom"/>
</dbReference>
<dbReference type="GO" id="GO:1904680">
    <property type="term" value="F:peptide transmembrane transporter activity"/>
    <property type="evidence" value="ECO:0007669"/>
    <property type="project" value="TreeGrafter"/>
</dbReference>
<keyword evidence="3" id="KW-0732">Signal</keyword>
<dbReference type="EMBL" id="PZKG01000187">
    <property type="protein sequence ID" value="PTE19742.1"/>
    <property type="molecule type" value="Genomic_DNA"/>
</dbReference>
<dbReference type="PANTHER" id="PTHR30290:SF34">
    <property type="entry name" value="ABC TRANSPORTER, PERIPLASMIC OLIGO-PEPTIDE BINDING PROTEIN, PUTATIVE-RELATED"/>
    <property type="match status" value="1"/>
</dbReference>
<dbReference type="SUPFAM" id="SSF53850">
    <property type="entry name" value="Periplasmic binding protein-like II"/>
    <property type="match status" value="1"/>
</dbReference>
<comment type="subcellular location">
    <subcellularLocation>
        <location evidence="1">Periplasm</location>
    </subcellularLocation>
</comment>
<feature type="domain" description="Solute-binding protein family 5" evidence="4">
    <location>
        <begin position="79"/>
        <end position="145"/>
    </location>
</feature>